<name>A0A8X9A2Y1_SALSN</name>
<dbReference type="EMBL" id="PNBA02000005">
    <property type="protein sequence ID" value="KAG6424919.1"/>
    <property type="molecule type" value="Genomic_DNA"/>
</dbReference>
<evidence type="ECO:0000256" key="1">
    <source>
        <dbReference type="ARBA" id="ARBA00007626"/>
    </source>
</evidence>
<evidence type="ECO:0000313" key="4">
    <source>
        <dbReference type="EMBL" id="KAG6424919.1"/>
    </source>
</evidence>
<proteinExistence type="inferred from homology"/>
<sequence>MRCDTFNVLIDGLCKNGMTEAALNLFEEMTIDGLVKANRFSEAEVLFQKVLEVGLEPDIILYTIMMRGLSDAGRMNDAMNRERHSSRHSML</sequence>
<gene>
    <name evidence="4" type="ORF">SASPL_115342</name>
</gene>
<keyword evidence="5" id="KW-1185">Reference proteome</keyword>
<dbReference type="InterPro" id="IPR011990">
    <property type="entry name" value="TPR-like_helical_dom_sf"/>
</dbReference>
<dbReference type="Proteomes" id="UP000298416">
    <property type="component" value="Unassembled WGS sequence"/>
</dbReference>
<comment type="similarity">
    <text evidence="1">Belongs to the PPR family. P subfamily.</text>
</comment>
<dbReference type="Pfam" id="PF12854">
    <property type="entry name" value="PPR_1"/>
    <property type="match status" value="1"/>
</dbReference>
<dbReference type="NCBIfam" id="TIGR00756">
    <property type="entry name" value="PPR"/>
    <property type="match status" value="2"/>
</dbReference>
<dbReference type="InterPro" id="IPR050872">
    <property type="entry name" value="PPR_P_subfamily"/>
</dbReference>
<dbReference type="AlphaFoldDB" id="A0A8X9A2Y1"/>
<comment type="caution">
    <text evidence="4">The sequence shown here is derived from an EMBL/GenBank/DDBJ whole genome shotgun (WGS) entry which is preliminary data.</text>
</comment>
<dbReference type="PANTHER" id="PTHR46128">
    <property type="entry name" value="MITOCHONDRIAL GROUP I INTRON SPLICING FACTOR CCM1"/>
    <property type="match status" value="1"/>
</dbReference>
<evidence type="ECO:0000313" key="5">
    <source>
        <dbReference type="Proteomes" id="UP000298416"/>
    </source>
</evidence>
<reference evidence="4" key="1">
    <citation type="submission" date="2018-01" db="EMBL/GenBank/DDBJ databases">
        <authorList>
            <person name="Mao J.F."/>
        </authorList>
    </citation>
    <scope>NUCLEOTIDE SEQUENCE</scope>
    <source>
        <strain evidence="4">Huo1</strain>
        <tissue evidence="4">Leaf</tissue>
    </source>
</reference>
<feature type="repeat" description="PPR" evidence="3">
    <location>
        <begin position="2"/>
        <end position="36"/>
    </location>
</feature>
<dbReference type="PANTHER" id="PTHR46128:SF211">
    <property type="entry name" value="PENTACOTRIPEPTIDE-REPEAT REGION OF PRORP DOMAIN-CONTAINING PROTEIN"/>
    <property type="match status" value="1"/>
</dbReference>
<accession>A0A8X9A2Y1</accession>
<dbReference type="InterPro" id="IPR002885">
    <property type="entry name" value="PPR_rpt"/>
</dbReference>
<evidence type="ECO:0000256" key="3">
    <source>
        <dbReference type="PROSITE-ProRule" id="PRU00708"/>
    </source>
</evidence>
<reference evidence="4" key="2">
    <citation type="submission" date="2020-08" db="EMBL/GenBank/DDBJ databases">
        <title>Plant Genome Project.</title>
        <authorList>
            <person name="Zhang R.-G."/>
        </authorList>
    </citation>
    <scope>NUCLEOTIDE SEQUENCE</scope>
    <source>
        <strain evidence="4">Huo1</strain>
        <tissue evidence="4">Leaf</tissue>
    </source>
</reference>
<dbReference type="PROSITE" id="PS51375">
    <property type="entry name" value="PPR"/>
    <property type="match status" value="1"/>
</dbReference>
<organism evidence="4">
    <name type="scientific">Salvia splendens</name>
    <name type="common">Scarlet sage</name>
    <dbReference type="NCBI Taxonomy" id="180675"/>
    <lineage>
        <taxon>Eukaryota</taxon>
        <taxon>Viridiplantae</taxon>
        <taxon>Streptophyta</taxon>
        <taxon>Embryophyta</taxon>
        <taxon>Tracheophyta</taxon>
        <taxon>Spermatophyta</taxon>
        <taxon>Magnoliopsida</taxon>
        <taxon>eudicotyledons</taxon>
        <taxon>Gunneridae</taxon>
        <taxon>Pentapetalae</taxon>
        <taxon>asterids</taxon>
        <taxon>lamiids</taxon>
        <taxon>Lamiales</taxon>
        <taxon>Lamiaceae</taxon>
        <taxon>Nepetoideae</taxon>
        <taxon>Mentheae</taxon>
        <taxon>Salviinae</taxon>
        <taxon>Salvia</taxon>
        <taxon>Salvia subgen. Calosphace</taxon>
        <taxon>core Calosphace</taxon>
    </lineage>
</organism>
<evidence type="ECO:0008006" key="6">
    <source>
        <dbReference type="Google" id="ProtNLM"/>
    </source>
</evidence>
<evidence type="ECO:0000256" key="2">
    <source>
        <dbReference type="ARBA" id="ARBA00022737"/>
    </source>
</evidence>
<dbReference type="Gene3D" id="1.25.40.10">
    <property type="entry name" value="Tetratricopeptide repeat domain"/>
    <property type="match status" value="2"/>
</dbReference>
<keyword evidence="2" id="KW-0677">Repeat</keyword>
<dbReference type="Pfam" id="PF01535">
    <property type="entry name" value="PPR"/>
    <property type="match status" value="2"/>
</dbReference>
<protein>
    <recommendedName>
        <fullName evidence="6">Pentatricopeptide repeat-containing protein</fullName>
    </recommendedName>
</protein>